<organism evidence="2 3">
    <name type="scientific">Guptibacillus hwajinpoensis</name>
    <dbReference type="NCBI Taxonomy" id="208199"/>
    <lineage>
        <taxon>Bacteria</taxon>
        <taxon>Bacillati</taxon>
        <taxon>Bacillota</taxon>
        <taxon>Bacilli</taxon>
        <taxon>Bacillales</taxon>
        <taxon>Guptibacillaceae</taxon>
        <taxon>Guptibacillus</taxon>
    </lineage>
</organism>
<comment type="caution">
    <text evidence="2">The sequence shown here is derived from an EMBL/GenBank/DDBJ whole genome shotgun (WGS) entry which is preliminary data.</text>
</comment>
<name>A0A845F247_9BACL</name>
<reference evidence="2 3" key="1">
    <citation type="submission" date="2019-11" db="EMBL/GenBank/DDBJ databases">
        <title>Genome sequences of 17 halophilic strains isolated from different environments.</title>
        <authorList>
            <person name="Furrow R.E."/>
        </authorList>
    </citation>
    <scope>NUCLEOTIDE SEQUENCE [LARGE SCALE GENOMIC DNA]</scope>
    <source>
        <strain evidence="2 3">22506_14_FS</strain>
    </source>
</reference>
<protein>
    <submittedName>
        <fullName evidence="2">VOC family protein</fullName>
    </submittedName>
</protein>
<gene>
    <name evidence="2" type="ORF">GLW07_16715</name>
</gene>
<dbReference type="InterPro" id="IPR037523">
    <property type="entry name" value="VOC_core"/>
</dbReference>
<dbReference type="Gene3D" id="3.10.180.10">
    <property type="entry name" value="2,3-Dihydroxybiphenyl 1,2-Dioxygenase, domain 1"/>
    <property type="match status" value="1"/>
</dbReference>
<dbReference type="RefSeq" id="WP_160920385.1">
    <property type="nucleotide sequence ID" value="NZ_WMEY01000005.1"/>
</dbReference>
<dbReference type="CDD" id="cd06587">
    <property type="entry name" value="VOC"/>
    <property type="match status" value="1"/>
</dbReference>
<evidence type="ECO:0000313" key="3">
    <source>
        <dbReference type="Proteomes" id="UP000447833"/>
    </source>
</evidence>
<dbReference type="Pfam" id="PF00903">
    <property type="entry name" value="Glyoxalase"/>
    <property type="match status" value="1"/>
</dbReference>
<evidence type="ECO:0000313" key="2">
    <source>
        <dbReference type="EMBL" id="MYL65003.1"/>
    </source>
</evidence>
<proteinExistence type="predicted"/>
<dbReference type="SUPFAM" id="SSF54593">
    <property type="entry name" value="Glyoxalase/Bleomycin resistance protein/Dihydroxybiphenyl dioxygenase"/>
    <property type="match status" value="1"/>
</dbReference>
<dbReference type="InterPro" id="IPR004360">
    <property type="entry name" value="Glyas_Fos-R_dOase_dom"/>
</dbReference>
<feature type="domain" description="VOC" evidence="1">
    <location>
        <begin position="3"/>
        <end position="124"/>
    </location>
</feature>
<dbReference type="EMBL" id="WMEY01000005">
    <property type="protein sequence ID" value="MYL65003.1"/>
    <property type="molecule type" value="Genomic_DNA"/>
</dbReference>
<dbReference type="Proteomes" id="UP000447833">
    <property type="component" value="Unassembled WGS sequence"/>
</dbReference>
<dbReference type="AlphaFoldDB" id="A0A845F247"/>
<dbReference type="PROSITE" id="PS51819">
    <property type="entry name" value="VOC"/>
    <property type="match status" value="1"/>
</dbReference>
<accession>A0A845F247</accession>
<evidence type="ECO:0000259" key="1">
    <source>
        <dbReference type="PROSITE" id="PS51819"/>
    </source>
</evidence>
<dbReference type="InterPro" id="IPR029068">
    <property type="entry name" value="Glyas_Bleomycin-R_OHBP_Dase"/>
</dbReference>
<sequence>MIRIGSVFIPVTDLEKATAWYEENLSVKKIDEWGEGVGKGAGFYFPKGSTQLGLVQVGTSQPTEFRVQNEQKNSYFNFLVDDIYAFYHELKCEGVKTSEIEKFGGMTCFDFYDPDGNPFSVVNEVKDSPFHTDEIKKLQKHTEVR</sequence>